<evidence type="ECO:0000313" key="2">
    <source>
        <dbReference type="Proteomes" id="UP001383192"/>
    </source>
</evidence>
<keyword evidence="2" id="KW-1185">Reference proteome</keyword>
<dbReference type="Proteomes" id="UP001383192">
    <property type="component" value="Unassembled WGS sequence"/>
</dbReference>
<dbReference type="AlphaFoldDB" id="A0AAW0C3A3"/>
<comment type="caution">
    <text evidence="1">The sequence shown here is derived from an EMBL/GenBank/DDBJ whole genome shotgun (WGS) entry which is preliminary data.</text>
</comment>
<accession>A0AAW0C3A3</accession>
<sequence length="360" mass="41461">MPSTRGSAAQGQVRPRVTLVKDVLLEVLGSVILDSRAEGWFTVALLLVEPDLYWDLMRILYRKIRLTRVRTVGRLAAAFRLNPHLPSLVRQLRIVVAGPPLVEFFYSEVLGLTFQIPFVLAAVAPFIEHLGIQCRLHPDLLYVFRTTVFPKLVSMEVPCYLIMDKYRTIRLHARLRRSFRGLSLVPPSSGRSVRLTEASLKDCWPVLKRLSVRCKWGLYPAEIPMYDFSHLSSVEEMMVLLTERTWEANVAQFLAHIRVPPKVSVVALFLSNTTFIRNALFANHHFHPTVVVPVFGDPEASSYCGDPDFAYICNLVCLVKEKPREEGFWERMKEFQASRSLLPELFHTDRYQMMRWKDTD</sequence>
<evidence type="ECO:0000313" key="1">
    <source>
        <dbReference type="EMBL" id="KAK7033685.1"/>
    </source>
</evidence>
<protein>
    <submittedName>
        <fullName evidence="1">Uncharacterized protein</fullName>
    </submittedName>
</protein>
<reference evidence="1 2" key="1">
    <citation type="submission" date="2024-01" db="EMBL/GenBank/DDBJ databases">
        <title>A draft genome for a cacao thread blight-causing isolate of Paramarasmius palmivorus.</title>
        <authorList>
            <person name="Baruah I.K."/>
            <person name="Bukari Y."/>
            <person name="Amoako-Attah I."/>
            <person name="Meinhardt L.W."/>
            <person name="Bailey B.A."/>
            <person name="Cohen S.P."/>
        </authorList>
    </citation>
    <scope>NUCLEOTIDE SEQUENCE [LARGE SCALE GENOMIC DNA]</scope>
    <source>
        <strain evidence="1 2">GH-12</strain>
    </source>
</reference>
<name>A0AAW0C3A3_9AGAR</name>
<organism evidence="1 2">
    <name type="scientific">Paramarasmius palmivorus</name>
    <dbReference type="NCBI Taxonomy" id="297713"/>
    <lineage>
        <taxon>Eukaryota</taxon>
        <taxon>Fungi</taxon>
        <taxon>Dikarya</taxon>
        <taxon>Basidiomycota</taxon>
        <taxon>Agaricomycotina</taxon>
        <taxon>Agaricomycetes</taxon>
        <taxon>Agaricomycetidae</taxon>
        <taxon>Agaricales</taxon>
        <taxon>Marasmiineae</taxon>
        <taxon>Marasmiaceae</taxon>
        <taxon>Paramarasmius</taxon>
    </lineage>
</organism>
<dbReference type="EMBL" id="JAYKXP010000060">
    <property type="protein sequence ID" value="KAK7033685.1"/>
    <property type="molecule type" value="Genomic_DNA"/>
</dbReference>
<proteinExistence type="predicted"/>
<gene>
    <name evidence="1" type="ORF">VNI00_012685</name>
</gene>